<evidence type="ECO:0000256" key="1">
    <source>
        <dbReference type="ARBA" id="ARBA00002153"/>
    </source>
</evidence>
<accession>A0A094LBS6</accession>
<dbReference type="PANTHER" id="PTHR23131:SF0">
    <property type="entry name" value="ENDORIBONUCLEASE LACTB2"/>
    <property type="match status" value="1"/>
</dbReference>
<sequence length="247" mass="28300">RRVLIDTGEPATSEYIGCLKQALSEFNISIQEIVVTHWHIDHTGGIPDICENIPNDSEYRICKLPRIPHREEIINGGYKYFYLKEGDVIQTEGATLRVLHTPGHTDDHMALHLEEENAVFSGDCILGEGTTVIEDLYDYMKTLQRLLQMKPDLIYPGHGPVVRDANTRIQNYISHRLARERQILSVFQENSGKSYTASDLVKIVYKDIPENLLKAAEMNLLVHLKKLEKEGKVLYEESPIFTWKNNL</sequence>
<protein>
    <recommendedName>
        <fullName evidence="3">Endoribonuclease LACTB2</fullName>
    </recommendedName>
    <alternativeName>
        <fullName evidence="8">Beta-lactamase-like protein 2</fullName>
    </alternativeName>
</protein>
<dbReference type="FunFam" id="1.10.10.10:FF:000328">
    <property type="entry name" value="Lactamase beta 2"/>
    <property type="match status" value="1"/>
</dbReference>
<dbReference type="GO" id="GO:0005759">
    <property type="term" value="C:mitochondrial matrix"/>
    <property type="evidence" value="ECO:0007669"/>
    <property type="project" value="TreeGrafter"/>
</dbReference>
<name>A0A094LBS6_PODCR</name>
<evidence type="ECO:0000313" key="11">
    <source>
        <dbReference type="Proteomes" id="UP000053854"/>
    </source>
</evidence>
<organism evidence="10 11">
    <name type="scientific">Podiceps cristatus</name>
    <name type="common">Great crested grebe</name>
    <dbReference type="NCBI Taxonomy" id="345573"/>
    <lineage>
        <taxon>Eukaryota</taxon>
        <taxon>Metazoa</taxon>
        <taxon>Chordata</taxon>
        <taxon>Craniata</taxon>
        <taxon>Vertebrata</taxon>
        <taxon>Euteleostomi</taxon>
        <taxon>Archelosauria</taxon>
        <taxon>Archosauria</taxon>
        <taxon>Dinosauria</taxon>
        <taxon>Saurischia</taxon>
        <taxon>Theropoda</taxon>
        <taxon>Coelurosauria</taxon>
        <taxon>Aves</taxon>
        <taxon>Neognathae</taxon>
        <taxon>Neoaves</taxon>
        <taxon>Mirandornithes</taxon>
        <taxon>Podicipediformes</taxon>
        <taxon>Podicipedidae</taxon>
        <taxon>Podiceps</taxon>
    </lineage>
</organism>
<dbReference type="InterPro" id="IPR050662">
    <property type="entry name" value="Sec-metab_biosynth-thioest"/>
</dbReference>
<evidence type="ECO:0000256" key="4">
    <source>
        <dbReference type="ARBA" id="ARBA00022723"/>
    </source>
</evidence>
<dbReference type="InterPro" id="IPR036866">
    <property type="entry name" value="RibonucZ/Hydroxyglut_hydro"/>
</dbReference>
<dbReference type="Gene3D" id="3.60.15.10">
    <property type="entry name" value="Ribonuclease Z/Hydroxyacylglutathione hydrolase-like"/>
    <property type="match status" value="1"/>
</dbReference>
<dbReference type="InterPro" id="IPR047921">
    <property type="entry name" value="LACTB2-like_MBL-fold"/>
</dbReference>
<dbReference type="EMBL" id="KL283961">
    <property type="protein sequence ID" value="KFZ68205.1"/>
    <property type="molecule type" value="Genomic_DNA"/>
</dbReference>
<dbReference type="InterPro" id="IPR041516">
    <property type="entry name" value="LACTB2_WH"/>
</dbReference>
<dbReference type="GO" id="GO:0016787">
    <property type="term" value="F:hydrolase activity"/>
    <property type="evidence" value="ECO:0007669"/>
    <property type="project" value="UniProtKB-KW"/>
</dbReference>
<dbReference type="Proteomes" id="UP000053854">
    <property type="component" value="Unassembled WGS sequence"/>
</dbReference>
<keyword evidence="6" id="KW-0378">Hydrolase</keyword>
<dbReference type="Pfam" id="PF17778">
    <property type="entry name" value="WHD_BLACT"/>
    <property type="match status" value="1"/>
</dbReference>
<dbReference type="SUPFAM" id="SSF56281">
    <property type="entry name" value="Metallo-hydrolase/oxidoreductase"/>
    <property type="match status" value="1"/>
</dbReference>
<dbReference type="CDD" id="cd07722">
    <property type="entry name" value="LACTB2-like_MBL-fold"/>
    <property type="match status" value="1"/>
</dbReference>
<keyword evidence="7" id="KW-0862">Zinc</keyword>
<dbReference type="GO" id="GO:0003727">
    <property type="term" value="F:single-stranded RNA binding"/>
    <property type="evidence" value="ECO:0007669"/>
    <property type="project" value="TreeGrafter"/>
</dbReference>
<evidence type="ECO:0000256" key="5">
    <source>
        <dbReference type="ARBA" id="ARBA00022759"/>
    </source>
</evidence>
<dbReference type="InterPro" id="IPR001279">
    <property type="entry name" value="Metallo-B-lactamas"/>
</dbReference>
<dbReference type="GO" id="GO:0046872">
    <property type="term" value="F:metal ion binding"/>
    <property type="evidence" value="ECO:0007669"/>
    <property type="project" value="UniProtKB-KW"/>
</dbReference>
<dbReference type="Gene3D" id="1.10.10.10">
    <property type="entry name" value="Winged helix-like DNA-binding domain superfamily/Winged helix DNA-binding domain"/>
    <property type="match status" value="1"/>
</dbReference>
<evidence type="ECO:0000256" key="8">
    <source>
        <dbReference type="ARBA" id="ARBA00032142"/>
    </source>
</evidence>
<gene>
    <name evidence="10" type="ORF">N338_01904</name>
</gene>
<evidence type="ECO:0000256" key="6">
    <source>
        <dbReference type="ARBA" id="ARBA00022801"/>
    </source>
</evidence>
<evidence type="ECO:0000259" key="9">
    <source>
        <dbReference type="SMART" id="SM00849"/>
    </source>
</evidence>
<feature type="domain" description="Metallo-beta-lactamase" evidence="9">
    <location>
        <begin position="1"/>
        <end position="158"/>
    </location>
</feature>
<evidence type="ECO:0000256" key="7">
    <source>
        <dbReference type="ARBA" id="ARBA00022833"/>
    </source>
</evidence>
<dbReference type="Pfam" id="PF00753">
    <property type="entry name" value="Lactamase_B"/>
    <property type="match status" value="1"/>
</dbReference>
<keyword evidence="5" id="KW-0540">Nuclease</keyword>
<dbReference type="InterPro" id="IPR036388">
    <property type="entry name" value="WH-like_DNA-bd_sf"/>
</dbReference>
<evidence type="ECO:0000256" key="2">
    <source>
        <dbReference type="ARBA" id="ARBA00006759"/>
    </source>
</evidence>
<comment type="similarity">
    <text evidence="2">Belongs to the metallo-beta-lactamase superfamily. Glyoxalase II family.</text>
</comment>
<keyword evidence="11" id="KW-1185">Reference proteome</keyword>
<dbReference type="SMART" id="SM00849">
    <property type="entry name" value="Lactamase_B"/>
    <property type="match status" value="1"/>
</dbReference>
<proteinExistence type="inferred from homology"/>
<dbReference type="OrthoDB" id="17458at2759"/>
<dbReference type="PANTHER" id="PTHR23131">
    <property type="entry name" value="ENDORIBONUCLEASE LACTB2"/>
    <property type="match status" value="1"/>
</dbReference>
<reference evidence="10 11" key="1">
    <citation type="submission" date="2014-04" db="EMBL/GenBank/DDBJ databases">
        <title>Genome evolution of avian class.</title>
        <authorList>
            <person name="Zhang G."/>
            <person name="Li C."/>
        </authorList>
    </citation>
    <scope>NUCLEOTIDE SEQUENCE [LARGE SCALE GENOMIC DNA]</scope>
    <source>
        <strain evidence="10">BGI_N338</strain>
    </source>
</reference>
<evidence type="ECO:0000256" key="3">
    <source>
        <dbReference type="ARBA" id="ARBA00019428"/>
    </source>
</evidence>
<keyword evidence="5" id="KW-0255">Endonuclease</keyword>
<dbReference type="FunFam" id="3.60.15.10:FF:000017">
    <property type="entry name" value="Lactamase beta 2"/>
    <property type="match status" value="1"/>
</dbReference>
<evidence type="ECO:0000313" key="10">
    <source>
        <dbReference type="EMBL" id="KFZ68205.1"/>
    </source>
</evidence>
<comment type="function">
    <text evidence="1">Endoribonuclease; cleaves preferentially 3' to purine-pyrimidine dinucleotide motifs in single-stranded RNA. The cleavage product contains a free 3' -OH group. Has no activity with double-stranded RNA or DNA. Required for normal mitochondrial function and cell viability.</text>
</comment>
<dbReference type="AlphaFoldDB" id="A0A094LBS6"/>
<feature type="non-terminal residue" evidence="10">
    <location>
        <position position="1"/>
    </location>
</feature>
<keyword evidence="4" id="KW-0479">Metal-binding</keyword>
<feature type="non-terminal residue" evidence="10">
    <location>
        <position position="247"/>
    </location>
</feature>
<dbReference type="GO" id="GO:0004521">
    <property type="term" value="F:RNA endonuclease activity"/>
    <property type="evidence" value="ECO:0007669"/>
    <property type="project" value="TreeGrafter"/>
</dbReference>